<accession>A0ABY9DRZ7</accession>
<evidence type="ECO:0000256" key="1">
    <source>
        <dbReference type="SAM" id="MobiDB-lite"/>
    </source>
</evidence>
<reference evidence="2 3" key="1">
    <citation type="journal article" date="2023" name="Hortic Res">
        <title>The complete reference genome for grapevine (Vitis vinifera L.) genetics and breeding.</title>
        <authorList>
            <person name="Shi X."/>
            <person name="Cao S."/>
            <person name="Wang X."/>
            <person name="Huang S."/>
            <person name="Wang Y."/>
            <person name="Liu Z."/>
            <person name="Liu W."/>
            <person name="Leng X."/>
            <person name="Peng Y."/>
            <person name="Wang N."/>
            <person name="Wang Y."/>
            <person name="Ma Z."/>
            <person name="Xu X."/>
            <person name="Zhang F."/>
            <person name="Xue H."/>
            <person name="Zhong H."/>
            <person name="Wang Y."/>
            <person name="Zhang K."/>
            <person name="Velt A."/>
            <person name="Avia K."/>
            <person name="Holtgrawe D."/>
            <person name="Grimplet J."/>
            <person name="Matus J.T."/>
            <person name="Ware D."/>
            <person name="Wu X."/>
            <person name="Wang H."/>
            <person name="Liu C."/>
            <person name="Fang Y."/>
            <person name="Rustenholz C."/>
            <person name="Cheng Z."/>
            <person name="Xiao H."/>
            <person name="Zhou Y."/>
        </authorList>
    </citation>
    <scope>NUCLEOTIDE SEQUENCE [LARGE SCALE GENOMIC DNA]</scope>
    <source>
        <strain evidence="3">cv. Pinot noir / PN40024</strain>
        <tissue evidence="2">Leaf</tissue>
    </source>
</reference>
<feature type="compositionally biased region" description="Low complexity" evidence="1">
    <location>
        <begin position="512"/>
        <end position="523"/>
    </location>
</feature>
<dbReference type="Proteomes" id="UP001227230">
    <property type="component" value="Chromosome 18"/>
</dbReference>
<protein>
    <submittedName>
        <fullName evidence="2">Uncharacterized protein</fullName>
    </submittedName>
</protein>
<evidence type="ECO:0000313" key="2">
    <source>
        <dbReference type="EMBL" id="WKA10122.1"/>
    </source>
</evidence>
<proteinExistence type="predicted"/>
<dbReference type="EMBL" id="CP126665">
    <property type="protein sequence ID" value="WKA10122.1"/>
    <property type="molecule type" value="Genomic_DNA"/>
</dbReference>
<feature type="compositionally biased region" description="Polar residues" evidence="1">
    <location>
        <begin position="85"/>
        <end position="101"/>
    </location>
</feature>
<dbReference type="PANTHER" id="PTHR34461:SF2">
    <property type="entry name" value="EXPRESSED PROTEIN"/>
    <property type="match status" value="1"/>
</dbReference>
<name>A0ABY9DRZ7_VITVI</name>
<feature type="compositionally biased region" description="Polar residues" evidence="1">
    <location>
        <begin position="717"/>
        <end position="730"/>
    </location>
</feature>
<keyword evidence="3" id="KW-1185">Reference proteome</keyword>
<feature type="region of interest" description="Disordered" evidence="1">
    <location>
        <begin position="495"/>
        <end position="525"/>
    </location>
</feature>
<sequence>MELRSCSHLHFIQAIRGGIVTKFLNVNSCGKPALVFKQIKDIYVSEDAKTNSVSMLKPTAENDGIRVKIDRTCLPITKREPIGSDSETFGSDSETYGSDSHGSCEEGNSDLDDDFSFSSMTLKQLKERCKTKKRKLSKFVDLTKEDIETCSPVKQEYSDLLLEDDEFDLKEPLISWKARLTKNSKAKKRCTSEHISTSSQSAVSVVKSKLTLSDQGFQQSTRDLPTPVKVKVEVPEPDYSDSQGVADVCSMVQVEVGGPDYSGSQNVTCVAEDEVPASDYSDSQGDANNCSMGCNEQVKVPVPDYSATQSVTCNADDSSDCNEQAGSCEVVSSKMLENDSESVLETRHSITFTEQPQECDVNEISYEYRENAQPNSLPNVGPTIAETLELDNPESNNQASVLSVSEFKNEDFITYPLPQGIPPLTISPTKKHNFASASPASEIKDEGYTIQLLTQDISPQVLSPTKEHNSASFLPGSEFRNEEYVHLLAQGISPQTLSPQDISPEHSSDTCNSSESYSLNSSNGVQVPDTAIDNSLHCMEPSYGGVASVFEDDHTGDLPSTLQASSATIPGGKCSSSWNSNLCHGPTSCLVPEGDDLPATEVKQLLMFAGSDAAGNCSWSHSCDTTDEELTSVVMENYQHSELQHGPERLFSTRKAISPTSQERLCRAMNSIDLCDNLEPYECKIKLRFAKRTEGRTSSAEPDFVGDEVDIGPGGPEQSSRNEVTVISKQSIRRRKNDMKGSHPKGILKVPQLSRGLPHLSNTCTSSQSYSQSAISFSQRQMHDIECLAAKLTRELKSMKDIVEETMHSEVCPSSSRYGTDEVRTAIENANKVEETTKRWLSMMARDCNRFCKIMRLTENESVASGNTIHKERKKITFADEAGGVLCHVKLFYDGMASPLEPNGEKQELMAK</sequence>
<evidence type="ECO:0000313" key="3">
    <source>
        <dbReference type="Proteomes" id="UP001227230"/>
    </source>
</evidence>
<feature type="region of interest" description="Disordered" evidence="1">
    <location>
        <begin position="78"/>
        <end position="107"/>
    </location>
</feature>
<dbReference type="PANTHER" id="PTHR34461">
    <property type="entry name" value="EXPRESSED PROTEIN"/>
    <property type="match status" value="1"/>
</dbReference>
<feature type="region of interest" description="Disordered" evidence="1">
    <location>
        <begin position="696"/>
        <end position="749"/>
    </location>
</feature>
<gene>
    <name evidence="2" type="ORF">VitviT2T_027714</name>
</gene>
<organism evidence="2 3">
    <name type="scientific">Vitis vinifera</name>
    <name type="common">Grape</name>
    <dbReference type="NCBI Taxonomy" id="29760"/>
    <lineage>
        <taxon>Eukaryota</taxon>
        <taxon>Viridiplantae</taxon>
        <taxon>Streptophyta</taxon>
        <taxon>Embryophyta</taxon>
        <taxon>Tracheophyta</taxon>
        <taxon>Spermatophyta</taxon>
        <taxon>Magnoliopsida</taxon>
        <taxon>eudicotyledons</taxon>
        <taxon>Gunneridae</taxon>
        <taxon>Pentapetalae</taxon>
        <taxon>rosids</taxon>
        <taxon>Vitales</taxon>
        <taxon>Vitaceae</taxon>
        <taxon>Viteae</taxon>
        <taxon>Vitis</taxon>
    </lineage>
</organism>